<dbReference type="GeneID" id="54402900"/>
<evidence type="ECO:0000256" key="6">
    <source>
        <dbReference type="ARBA" id="ARBA00022723"/>
    </source>
</evidence>
<dbReference type="Pfam" id="PF04389">
    <property type="entry name" value="Peptidase_M28"/>
    <property type="match status" value="1"/>
</dbReference>
<dbReference type="GO" id="GO:0005576">
    <property type="term" value="C:extracellular region"/>
    <property type="evidence" value="ECO:0007669"/>
    <property type="project" value="UniProtKB-SubCell"/>
</dbReference>
<evidence type="ECO:0000313" key="14">
    <source>
        <dbReference type="EMBL" id="KAF2129439.1"/>
    </source>
</evidence>
<dbReference type="Proteomes" id="UP000799771">
    <property type="component" value="Unassembled WGS sequence"/>
</dbReference>
<gene>
    <name evidence="14" type="ORF">P153DRAFT_19772</name>
</gene>
<keyword evidence="10" id="KW-0325">Glycoprotein</keyword>
<dbReference type="InterPro" id="IPR045175">
    <property type="entry name" value="M28_fam"/>
</dbReference>
<comment type="subcellular location">
    <subcellularLocation>
        <location evidence="2">Secreted</location>
    </subcellularLocation>
</comment>
<dbReference type="OrthoDB" id="10013407at2759"/>
<evidence type="ECO:0000256" key="4">
    <source>
        <dbReference type="ARBA" id="ARBA00022525"/>
    </source>
</evidence>
<evidence type="ECO:0000313" key="15">
    <source>
        <dbReference type="Proteomes" id="UP000799771"/>
    </source>
</evidence>
<accession>A0A6A6AC98</accession>
<dbReference type="GO" id="GO:0008235">
    <property type="term" value="F:metalloexopeptidase activity"/>
    <property type="evidence" value="ECO:0007669"/>
    <property type="project" value="InterPro"/>
</dbReference>
<evidence type="ECO:0000259" key="13">
    <source>
        <dbReference type="Pfam" id="PF04389"/>
    </source>
</evidence>
<evidence type="ECO:0000256" key="5">
    <source>
        <dbReference type="ARBA" id="ARBA00022670"/>
    </source>
</evidence>
<name>A0A6A6AC98_9PLEO</name>
<evidence type="ECO:0000256" key="8">
    <source>
        <dbReference type="ARBA" id="ARBA00022801"/>
    </source>
</evidence>
<feature type="domain" description="Peptidase M28" evidence="13">
    <location>
        <begin position="205"/>
        <end position="401"/>
    </location>
</feature>
<dbReference type="AlphaFoldDB" id="A0A6A6AC98"/>
<dbReference type="Gene3D" id="3.50.30.30">
    <property type="match status" value="1"/>
</dbReference>
<keyword evidence="8 11" id="KW-0378">Hydrolase</keyword>
<organism evidence="14 15">
    <name type="scientific">Dothidotthia symphoricarpi CBS 119687</name>
    <dbReference type="NCBI Taxonomy" id="1392245"/>
    <lineage>
        <taxon>Eukaryota</taxon>
        <taxon>Fungi</taxon>
        <taxon>Dikarya</taxon>
        <taxon>Ascomycota</taxon>
        <taxon>Pezizomycotina</taxon>
        <taxon>Dothideomycetes</taxon>
        <taxon>Pleosporomycetidae</taxon>
        <taxon>Pleosporales</taxon>
        <taxon>Dothidotthiaceae</taxon>
        <taxon>Dothidotthia</taxon>
    </lineage>
</organism>
<keyword evidence="15" id="KW-1185">Reference proteome</keyword>
<keyword evidence="5 11" id="KW-0645">Protease</keyword>
<dbReference type="PANTHER" id="PTHR12147:SF26">
    <property type="entry name" value="PEPTIDASE M28 DOMAIN-CONTAINING PROTEIN"/>
    <property type="match status" value="1"/>
</dbReference>
<sequence length="451" mass="47684">MANLVELDKIAKANGGNRAFGLPGYAASVDFVLSKTQKSKYFRTWTQDFTALFQEVRSIDFSVGNTSYYVIGLTYSPSTTAEGVTASLVLGPSGTAACSSASYSGLGVDGKIVLVERGTCPTGGTLAGRVRPAAAAGAAAVVVYNNVETKVTGGTLSAPDPQGFVPASFINQADGVALAARLSAGEDIQAHFQQTQVLENRTTQNVFTETREGDPKNVIMLGAHLDSVQAGPGINDDGSGTTLLLEVKAGLEKYKVKNKVRFAWWGAEENGLVGSKYYTQNLSKKEADSILTYLNFDMVSRGTFNVFDGDGSTFNLTGPPGSGTIEKLFIDDLVQKGINVSVAQFTGGSDYQSFMNIGKPVGGMNTGTRPDQDACYHQACDTIENPNPNTLTVISKAAAHVLSILAVNGTKLIPQSPVNATMITPRGLTGRDIQWTNFEGDFHDASCGHEI</sequence>
<dbReference type="EC" id="3.4.-.-" evidence="11"/>
<keyword evidence="9 11" id="KW-0862">Zinc</keyword>
<evidence type="ECO:0000259" key="12">
    <source>
        <dbReference type="Pfam" id="PF02225"/>
    </source>
</evidence>
<protein>
    <recommendedName>
        <fullName evidence="11">Peptide hydrolase</fullName>
        <ecNumber evidence="11">3.4.-.-</ecNumber>
    </recommendedName>
</protein>
<dbReference type="CDD" id="cd04816">
    <property type="entry name" value="PA_SaNapH_like"/>
    <property type="match status" value="1"/>
</dbReference>
<evidence type="ECO:0000256" key="7">
    <source>
        <dbReference type="ARBA" id="ARBA00022729"/>
    </source>
</evidence>
<evidence type="ECO:0000256" key="3">
    <source>
        <dbReference type="ARBA" id="ARBA00005634"/>
    </source>
</evidence>
<keyword evidence="14" id="KW-0031">Aminopeptidase</keyword>
<dbReference type="Gene3D" id="3.40.630.10">
    <property type="entry name" value="Zn peptidases"/>
    <property type="match status" value="1"/>
</dbReference>
<dbReference type="EMBL" id="ML977506">
    <property type="protein sequence ID" value="KAF2129439.1"/>
    <property type="molecule type" value="Genomic_DNA"/>
</dbReference>
<keyword evidence="7" id="KW-0732">Signal</keyword>
<dbReference type="GO" id="GO:0006508">
    <property type="term" value="P:proteolysis"/>
    <property type="evidence" value="ECO:0007669"/>
    <property type="project" value="UniProtKB-KW"/>
</dbReference>
<evidence type="ECO:0000256" key="9">
    <source>
        <dbReference type="ARBA" id="ARBA00022833"/>
    </source>
</evidence>
<evidence type="ECO:0000256" key="2">
    <source>
        <dbReference type="ARBA" id="ARBA00004613"/>
    </source>
</evidence>
<evidence type="ECO:0000256" key="10">
    <source>
        <dbReference type="ARBA" id="ARBA00023180"/>
    </source>
</evidence>
<keyword evidence="6 11" id="KW-0479">Metal-binding</keyword>
<proteinExistence type="inferred from homology"/>
<comment type="similarity">
    <text evidence="3">Belongs to the peptidase M28 family. M28B subfamily.</text>
</comment>
<feature type="domain" description="PA" evidence="12">
    <location>
        <begin position="84"/>
        <end position="178"/>
    </location>
</feature>
<evidence type="ECO:0000256" key="11">
    <source>
        <dbReference type="RuleBase" id="RU361240"/>
    </source>
</evidence>
<dbReference type="GO" id="GO:0046872">
    <property type="term" value="F:metal ion binding"/>
    <property type="evidence" value="ECO:0007669"/>
    <property type="project" value="UniProtKB-KW"/>
</dbReference>
<reference evidence="14" key="1">
    <citation type="journal article" date="2020" name="Stud. Mycol.">
        <title>101 Dothideomycetes genomes: a test case for predicting lifestyles and emergence of pathogens.</title>
        <authorList>
            <person name="Haridas S."/>
            <person name="Albert R."/>
            <person name="Binder M."/>
            <person name="Bloem J."/>
            <person name="Labutti K."/>
            <person name="Salamov A."/>
            <person name="Andreopoulos B."/>
            <person name="Baker S."/>
            <person name="Barry K."/>
            <person name="Bills G."/>
            <person name="Bluhm B."/>
            <person name="Cannon C."/>
            <person name="Castanera R."/>
            <person name="Culley D."/>
            <person name="Daum C."/>
            <person name="Ezra D."/>
            <person name="Gonzalez J."/>
            <person name="Henrissat B."/>
            <person name="Kuo A."/>
            <person name="Liang C."/>
            <person name="Lipzen A."/>
            <person name="Lutzoni F."/>
            <person name="Magnuson J."/>
            <person name="Mondo S."/>
            <person name="Nolan M."/>
            <person name="Ohm R."/>
            <person name="Pangilinan J."/>
            <person name="Park H.-J."/>
            <person name="Ramirez L."/>
            <person name="Alfaro M."/>
            <person name="Sun H."/>
            <person name="Tritt A."/>
            <person name="Yoshinaga Y."/>
            <person name="Zwiers L.-H."/>
            <person name="Turgeon B."/>
            <person name="Goodwin S."/>
            <person name="Spatafora J."/>
            <person name="Crous P."/>
            <person name="Grigoriev I."/>
        </authorList>
    </citation>
    <scope>NUCLEOTIDE SEQUENCE</scope>
    <source>
        <strain evidence="14">CBS 119687</strain>
    </source>
</reference>
<keyword evidence="4" id="KW-0964">Secreted</keyword>
<dbReference type="SUPFAM" id="SSF53187">
    <property type="entry name" value="Zn-dependent exopeptidases"/>
    <property type="match status" value="1"/>
</dbReference>
<dbReference type="InterPro" id="IPR046450">
    <property type="entry name" value="PA_dom_sf"/>
</dbReference>
<dbReference type="InterPro" id="IPR007484">
    <property type="entry name" value="Peptidase_M28"/>
</dbReference>
<dbReference type="GO" id="GO:0004177">
    <property type="term" value="F:aminopeptidase activity"/>
    <property type="evidence" value="ECO:0007669"/>
    <property type="project" value="UniProtKB-KW"/>
</dbReference>
<dbReference type="RefSeq" id="XP_033523828.1">
    <property type="nucleotide sequence ID" value="XM_033662468.1"/>
</dbReference>
<dbReference type="PANTHER" id="PTHR12147">
    <property type="entry name" value="METALLOPEPTIDASE M28 FAMILY MEMBER"/>
    <property type="match status" value="1"/>
</dbReference>
<evidence type="ECO:0000256" key="1">
    <source>
        <dbReference type="ARBA" id="ARBA00001947"/>
    </source>
</evidence>
<dbReference type="SUPFAM" id="SSF52025">
    <property type="entry name" value="PA domain"/>
    <property type="match status" value="1"/>
</dbReference>
<dbReference type="InterPro" id="IPR003137">
    <property type="entry name" value="PA_domain"/>
</dbReference>
<comment type="cofactor">
    <cofactor evidence="1">
        <name>Zn(2+)</name>
        <dbReference type="ChEBI" id="CHEBI:29105"/>
    </cofactor>
</comment>
<dbReference type="Pfam" id="PF02225">
    <property type="entry name" value="PA"/>
    <property type="match status" value="1"/>
</dbReference>